<dbReference type="PANTHER" id="PTHR30055">
    <property type="entry name" value="HTH-TYPE TRANSCRIPTIONAL REGULATOR RUTR"/>
    <property type="match status" value="1"/>
</dbReference>
<dbReference type="Pfam" id="PF13977">
    <property type="entry name" value="TetR_C_6"/>
    <property type="match status" value="1"/>
</dbReference>
<dbReference type="SUPFAM" id="SSF46689">
    <property type="entry name" value="Homeodomain-like"/>
    <property type="match status" value="1"/>
</dbReference>
<dbReference type="Pfam" id="PF00440">
    <property type="entry name" value="TetR_N"/>
    <property type="match status" value="1"/>
</dbReference>
<dbReference type="SUPFAM" id="SSF48498">
    <property type="entry name" value="Tetracyclin repressor-like, C-terminal domain"/>
    <property type="match status" value="1"/>
</dbReference>
<dbReference type="InterPro" id="IPR039538">
    <property type="entry name" value="BetI_C"/>
</dbReference>
<gene>
    <name evidence="7" type="ORF">O4U47_05670</name>
</gene>
<organism evidence="7 8">
    <name type="scientific">Nocardiopsis suaedae</name>
    <dbReference type="NCBI Taxonomy" id="3018444"/>
    <lineage>
        <taxon>Bacteria</taxon>
        <taxon>Bacillati</taxon>
        <taxon>Actinomycetota</taxon>
        <taxon>Actinomycetes</taxon>
        <taxon>Streptosporangiales</taxon>
        <taxon>Nocardiopsidaceae</taxon>
        <taxon>Nocardiopsis</taxon>
    </lineage>
</organism>
<dbReference type="Proteomes" id="UP001165685">
    <property type="component" value="Unassembled WGS sequence"/>
</dbReference>
<evidence type="ECO:0000313" key="8">
    <source>
        <dbReference type="Proteomes" id="UP001165685"/>
    </source>
</evidence>
<dbReference type="RefSeq" id="WP_270676479.1">
    <property type="nucleotide sequence ID" value="NZ_JAQFWP010000007.1"/>
</dbReference>
<sequence length="204" mass="22423">MPRTVDHRQRRAGICDALVRTAARDGLHAVTMRSVAAEAGVSLRLVQYYFATKGGLMHAALLHLEEHSHRRWNERLAALPSPAPARARLHAFVAEAVPDDEESRVFHLLWTSFAVLAMTDPALAEQPFVSGPERLERQLADLLEEARTDGSLPADRDPALEATRLLALTHGLGTDVLTGRLTPDRARAVAEYHVDRVLDGQPAP</sequence>
<feature type="domain" description="HTH tetR-type" evidence="6">
    <location>
        <begin position="8"/>
        <end position="68"/>
    </location>
</feature>
<dbReference type="InterPro" id="IPR036271">
    <property type="entry name" value="Tet_transcr_reg_TetR-rel_C_sf"/>
</dbReference>
<keyword evidence="1" id="KW-0678">Repressor</keyword>
<dbReference type="EMBL" id="JAQFWP010000007">
    <property type="protein sequence ID" value="MDA2803992.1"/>
    <property type="molecule type" value="Genomic_DNA"/>
</dbReference>
<dbReference type="PANTHER" id="PTHR30055:SF234">
    <property type="entry name" value="HTH-TYPE TRANSCRIPTIONAL REGULATOR BETI"/>
    <property type="match status" value="1"/>
</dbReference>
<feature type="DNA-binding region" description="H-T-H motif" evidence="5">
    <location>
        <begin position="31"/>
        <end position="50"/>
    </location>
</feature>
<proteinExistence type="predicted"/>
<keyword evidence="2" id="KW-0805">Transcription regulation</keyword>
<keyword evidence="4" id="KW-0804">Transcription</keyword>
<keyword evidence="3 5" id="KW-0238">DNA-binding</keyword>
<evidence type="ECO:0000259" key="6">
    <source>
        <dbReference type="PROSITE" id="PS50977"/>
    </source>
</evidence>
<evidence type="ECO:0000256" key="5">
    <source>
        <dbReference type="PROSITE-ProRule" id="PRU00335"/>
    </source>
</evidence>
<comment type="caution">
    <text evidence="7">The sequence shown here is derived from an EMBL/GenBank/DDBJ whole genome shotgun (WGS) entry which is preliminary data.</text>
</comment>
<accession>A0ABT4TH22</accession>
<dbReference type="InterPro" id="IPR001647">
    <property type="entry name" value="HTH_TetR"/>
</dbReference>
<dbReference type="InterPro" id="IPR009057">
    <property type="entry name" value="Homeodomain-like_sf"/>
</dbReference>
<evidence type="ECO:0000256" key="1">
    <source>
        <dbReference type="ARBA" id="ARBA00022491"/>
    </source>
</evidence>
<reference evidence="7" key="1">
    <citation type="submission" date="2023-01" db="EMBL/GenBank/DDBJ databases">
        <title>Draft genome sequence of Nocardiopsis sp. LSu2-4 isolated from halophytes.</title>
        <authorList>
            <person name="Duangmal K."/>
            <person name="Chantavorakit T."/>
        </authorList>
    </citation>
    <scope>NUCLEOTIDE SEQUENCE</scope>
    <source>
        <strain evidence="7">LSu2-4</strain>
    </source>
</reference>
<evidence type="ECO:0000313" key="7">
    <source>
        <dbReference type="EMBL" id="MDA2803992.1"/>
    </source>
</evidence>
<keyword evidence="8" id="KW-1185">Reference proteome</keyword>
<dbReference type="InterPro" id="IPR050109">
    <property type="entry name" value="HTH-type_TetR-like_transc_reg"/>
</dbReference>
<dbReference type="Gene3D" id="1.10.357.10">
    <property type="entry name" value="Tetracycline Repressor, domain 2"/>
    <property type="match status" value="1"/>
</dbReference>
<protein>
    <submittedName>
        <fullName evidence="7">TetR/AcrR family transcriptional regulator</fullName>
    </submittedName>
</protein>
<name>A0ABT4TH22_9ACTN</name>
<evidence type="ECO:0000256" key="2">
    <source>
        <dbReference type="ARBA" id="ARBA00023015"/>
    </source>
</evidence>
<evidence type="ECO:0000256" key="3">
    <source>
        <dbReference type="ARBA" id="ARBA00023125"/>
    </source>
</evidence>
<dbReference type="PROSITE" id="PS50977">
    <property type="entry name" value="HTH_TETR_2"/>
    <property type="match status" value="1"/>
</dbReference>
<evidence type="ECO:0000256" key="4">
    <source>
        <dbReference type="ARBA" id="ARBA00023163"/>
    </source>
</evidence>